<organism evidence="1">
    <name type="scientific">Anisakis simplex</name>
    <name type="common">Herring worm</name>
    <dbReference type="NCBI Taxonomy" id="6269"/>
    <lineage>
        <taxon>Eukaryota</taxon>
        <taxon>Metazoa</taxon>
        <taxon>Ecdysozoa</taxon>
        <taxon>Nematoda</taxon>
        <taxon>Chromadorea</taxon>
        <taxon>Rhabditida</taxon>
        <taxon>Spirurina</taxon>
        <taxon>Ascaridomorpha</taxon>
        <taxon>Ascaridoidea</taxon>
        <taxon>Anisakidae</taxon>
        <taxon>Anisakis</taxon>
        <taxon>Anisakis simplex complex</taxon>
    </lineage>
</organism>
<reference evidence="1" key="1">
    <citation type="submission" date="2017-02" db="UniProtKB">
        <authorList>
            <consortium name="WormBaseParasite"/>
        </authorList>
    </citation>
    <scope>IDENTIFICATION</scope>
</reference>
<dbReference type="AlphaFoldDB" id="A0A0M3JPP1"/>
<proteinExistence type="predicted"/>
<dbReference type="WBParaSite" id="ASIM_0000964001-mRNA-1">
    <property type="protein sequence ID" value="ASIM_0000964001-mRNA-1"/>
    <property type="gene ID" value="ASIM_0000964001"/>
</dbReference>
<dbReference type="SUPFAM" id="SSF53659">
    <property type="entry name" value="Isocitrate/Isopropylmalate dehydrogenase-like"/>
    <property type="match status" value="1"/>
</dbReference>
<dbReference type="Gene3D" id="3.40.718.10">
    <property type="entry name" value="Isopropylmalate Dehydrogenase"/>
    <property type="match status" value="1"/>
</dbReference>
<accession>A0A0M3JPP1</accession>
<evidence type="ECO:0000313" key="1">
    <source>
        <dbReference type="WBParaSite" id="ASIM_0000964001-mRNA-1"/>
    </source>
</evidence>
<sequence>LENACVSTIEEGMMTKDLAICIYGLKGASPDKYLHTEQFLDAIDRKLHSLMSS</sequence>
<name>A0A0M3JPP1_ANISI</name>
<protein>
    <submittedName>
        <fullName evidence="1">NADP-dependent isocitrate dehydrogenase</fullName>
    </submittedName>
</protein>